<protein>
    <submittedName>
        <fullName evidence="1">Uncharacterized protein</fullName>
    </submittedName>
</protein>
<reference evidence="1" key="2">
    <citation type="journal article" date="2015" name="Data Brief">
        <title>Shoot transcriptome of the giant reed, Arundo donax.</title>
        <authorList>
            <person name="Barrero R.A."/>
            <person name="Guerrero F.D."/>
            <person name="Moolhuijzen P."/>
            <person name="Goolsby J.A."/>
            <person name="Tidwell J."/>
            <person name="Bellgard S.E."/>
            <person name="Bellgard M.I."/>
        </authorList>
    </citation>
    <scope>NUCLEOTIDE SEQUENCE</scope>
    <source>
        <tissue evidence="1">Shoot tissue taken approximately 20 cm above the soil surface</tissue>
    </source>
</reference>
<dbReference type="AlphaFoldDB" id="A0A0A9BRB7"/>
<accession>A0A0A9BRB7</accession>
<proteinExistence type="predicted"/>
<dbReference type="EMBL" id="GBRH01234220">
    <property type="protein sequence ID" value="JAD63675.1"/>
    <property type="molecule type" value="Transcribed_RNA"/>
</dbReference>
<organism evidence="1">
    <name type="scientific">Arundo donax</name>
    <name type="common">Giant reed</name>
    <name type="synonym">Donax arundinaceus</name>
    <dbReference type="NCBI Taxonomy" id="35708"/>
    <lineage>
        <taxon>Eukaryota</taxon>
        <taxon>Viridiplantae</taxon>
        <taxon>Streptophyta</taxon>
        <taxon>Embryophyta</taxon>
        <taxon>Tracheophyta</taxon>
        <taxon>Spermatophyta</taxon>
        <taxon>Magnoliopsida</taxon>
        <taxon>Liliopsida</taxon>
        <taxon>Poales</taxon>
        <taxon>Poaceae</taxon>
        <taxon>PACMAD clade</taxon>
        <taxon>Arundinoideae</taxon>
        <taxon>Arundineae</taxon>
        <taxon>Arundo</taxon>
    </lineage>
</organism>
<evidence type="ECO:0000313" key="1">
    <source>
        <dbReference type="EMBL" id="JAD63675.1"/>
    </source>
</evidence>
<reference evidence="1" key="1">
    <citation type="submission" date="2014-09" db="EMBL/GenBank/DDBJ databases">
        <authorList>
            <person name="Magalhaes I.L.F."/>
            <person name="Oliveira U."/>
            <person name="Santos F.R."/>
            <person name="Vidigal T.H.D.A."/>
            <person name="Brescovit A.D."/>
            <person name="Santos A.J."/>
        </authorList>
    </citation>
    <scope>NUCLEOTIDE SEQUENCE</scope>
    <source>
        <tissue evidence="1">Shoot tissue taken approximately 20 cm above the soil surface</tissue>
    </source>
</reference>
<name>A0A0A9BRB7_ARUDO</name>
<sequence length="26" mass="3105">MRCTTCHTKKQKPNTSHACFVPHYVW</sequence>